<dbReference type="PANTHER" id="PTHR34406">
    <property type="entry name" value="PROTEIN YCEI"/>
    <property type="match status" value="1"/>
</dbReference>
<evidence type="ECO:0000259" key="2">
    <source>
        <dbReference type="SMART" id="SM00867"/>
    </source>
</evidence>
<feature type="domain" description="Lipid/polyisoprenoid-binding YceI-like" evidence="2">
    <location>
        <begin position="22"/>
        <end position="188"/>
    </location>
</feature>
<evidence type="ECO:0000313" key="4">
    <source>
        <dbReference type="Proteomes" id="UP000199116"/>
    </source>
</evidence>
<proteinExistence type="predicted"/>
<organism evidence="3 4">
    <name type="scientific">Salegentibacter agarivorans</name>
    <dbReference type="NCBI Taxonomy" id="345907"/>
    <lineage>
        <taxon>Bacteria</taxon>
        <taxon>Pseudomonadati</taxon>
        <taxon>Bacteroidota</taxon>
        <taxon>Flavobacteriia</taxon>
        <taxon>Flavobacteriales</taxon>
        <taxon>Flavobacteriaceae</taxon>
        <taxon>Salegentibacter</taxon>
    </lineage>
</organism>
<dbReference type="SMART" id="SM00867">
    <property type="entry name" value="YceI"/>
    <property type="match status" value="1"/>
</dbReference>
<name>A0A1I2NYH9_9FLAO</name>
<feature type="chain" id="PRO_5011721822" evidence="1">
    <location>
        <begin position="20"/>
        <end position="190"/>
    </location>
</feature>
<feature type="signal peptide" evidence="1">
    <location>
        <begin position="1"/>
        <end position="19"/>
    </location>
</feature>
<dbReference type="SUPFAM" id="SSF101874">
    <property type="entry name" value="YceI-like"/>
    <property type="match status" value="1"/>
</dbReference>
<dbReference type="AlphaFoldDB" id="A0A1I2NYH9"/>
<keyword evidence="1" id="KW-0732">Signal</keyword>
<sequence length="190" mass="21140">MKQVFSFLFVAFLSTSIFAQTTWKADPAHTQVSFDIVHLGIAEIEGQFGEFEGSITASEDDFSNAEYEMEIDVASINTGVDRRDGHLKSADFFDVENHPKMSFKSNSSEKIGDNKYKVTGDLTFHGVTKPVTLEVWHRGTVENPQSKNLTSGFAITGTIKRSDFNLGADFPEPMLSDEVNIEVDGEFIKQ</sequence>
<dbReference type="RefSeq" id="WP_075327340.1">
    <property type="nucleotide sequence ID" value="NZ_FOOH01000025.1"/>
</dbReference>
<keyword evidence="4" id="KW-1185">Reference proteome</keyword>
<accession>A0A1I2NYH9</accession>
<dbReference type="Proteomes" id="UP000199116">
    <property type="component" value="Unassembled WGS sequence"/>
</dbReference>
<dbReference type="PANTHER" id="PTHR34406:SF1">
    <property type="entry name" value="PROTEIN YCEI"/>
    <property type="match status" value="1"/>
</dbReference>
<protein>
    <submittedName>
        <fullName evidence="3">Polyisoprenoid-binding protein YceI</fullName>
    </submittedName>
</protein>
<dbReference type="InterPro" id="IPR007372">
    <property type="entry name" value="Lipid/polyisoprenoid-bd_YceI"/>
</dbReference>
<evidence type="ECO:0000313" key="3">
    <source>
        <dbReference type="EMBL" id="SFG07879.1"/>
    </source>
</evidence>
<reference evidence="4" key="1">
    <citation type="submission" date="2016-10" db="EMBL/GenBank/DDBJ databases">
        <authorList>
            <person name="Varghese N."/>
            <person name="Submissions S."/>
        </authorList>
    </citation>
    <scope>NUCLEOTIDE SEQUENCE [LARGE SCALE GENOMIC DNA]</scope>
    <source>
        <strain evidence="4">DSM 23515</strain>
    </source>
</reference>
<evidence type="ECO:0000256" key="1">
    <source>
        <dbReference type="SAM" id="SignalP"/>
    </source>
</evidence>
<dbReference type="EMBL" id="FOOH01000025">
    <property type="protein sequence ID" value="SFG07879.1"/>
    <property type="molecule type" value="Genomic_DNA"/>
</dbReference>
<gene>
    <name evidence="3" type="ORF">SAMN04488033_12530</name>
</gene>
<dbReference type="Gene3D" id="2.40.128.110">
    <property type="entry name" value="Lipid/polyisoprenoid-binding, YceI-like"/>
    <property type="match status" value="1"/>
</dbReference>
<dbReference type="Pfam" id="PF04264">
    <property type="entry name" value="YceI"/>
    <property type="match status" value="1"/>
</dbReference>
<dbReference type="InterPro" id="IPR036761">
    <property type="entry name" value="TTHA0802/YceI-like_sf"/>
</dbReference>